<evidence type="ECO:0000313" key="16">
    <source>
        <dbReference type="EMBL" id="RHW72295.1"/>
    </source>
</evidence>
<comment type="caution">
    <text evidence="14">The sequence shown here is derived from an EMBL/GenBank/DDBJ whole genome shotgun (WGS) entry which is preliminary data.</text>
</comment>
<evidence type="ECO:0000313" key="14">
    <source>
        <dbReference type="EMBL" id="RHW72182.1"/>
    </source>
</evidence>
<protein>
    <submittedName>
        <fullName evidence="14">Trypanosomal VSG domain containing protein</fullName>
    </submittedName>
</protein>
<feature type="region of interest" description="Disordered" evidence="9">
    <location>
        <begin position="395"/>
        <end position="417"/>
    </location>
</feature>
<dbReference type="AlphaFoldDB" id="A0A3L6L6E6"/>
<keyword evidence="7" id="KW-0325">Glycoprotein</keyword>
<sequence>MSATEHCPAALALMTALMFSLMQAGANVQAETNGPLLGPLCELLSLPAGAAGLEEKIYMAKASYHNLQDMNLTLSDSEWRQLFDKQAPDSERPKTPKAPHDTDKSRLEHWQDWLDNASRLDAKQVEEEILKKTNLANADRSKKAAVLAAIQPILRKASEYNKQLKLLTADSNDDSKMAIQKLINDSTYGDNIGATTEIIQASTTGAGTIVAVSTACGSATTSTKVKTTAGLAVCLCAKAATCGVGKVCAKGQAETATLADNFNNVGAVVATIDALCIRSRKQAITAASIRSAIGDMLKHLHTDTARSYLGEYTSTGCTGQANSGECVIYHSNAAAAKTAIQSSEWYTKLTAASDLLEKKQKRNTQIKTPNQLLEAEEQSAYSLALQMQLTPPDFAAAASTTKGSRSPSPTEKKTGCAAATNKTAAECKNLGCEHDKKENKCKPKAATENAAAGARGDKAEGAAGTAVSTGCPRHGTDKTACENDKTGNKKNCAWRKGKRVKMTRIKTSLCA</sequence>
<evidence type="ECO:0000256" key="6">
    <source>
        <dbReference type="ARBA" id="ARBA00023136"/>
    </source>
</evidence>
<feature type="signal peptide" evidence="10">
    <location>
        <begin position="1"/>
        <end position="26"/>
    </location>
</feature>
<evidence type="ECO:0000259" key="11">
    <source>
        <dbReference type="Pfam" id="PF10659"/>
    </source>
</evidence>
<evidence type="ECO:0000256" key="7">
    <source>
        <dbReference type="ARBA" id="ARBA00023180"/>
    </source>
</evidence>
<feature type="compositionally biased region" description="Polar residues" evidence="9">
    <location>
        <begin position="398"/>
        <end position="409"/>
    </location>
</feature>
<feature type="domain" description="Trypanosome variant surface glycoprotein C-terminal" evidence="11">
    <location>
        <begin position="419"/>
        <end position="498"/>
    </location>
</feature>
<keyword evidence="6" id="KW-0472">Membrane</keyword>
<organism evidence="14">
    <name type="scientific">Trypanosoma brucei equiperdum</name>
    <dbReference type="NCBI Taxonomy" id="630700"/>
    <lineage>
        <taxon>Eukaryota</taxon>
        <taxon>Discoba</taxon>
        <taxon>Euglenozoa</taxon>
        <taxon>Kinetoplastea</taxon>
        <taxon>Metakinetoplastina</taxon>
        <taxon>Trypanosomatida</taxon>
        <taxon>Trypanosomatidae</taxon>
        <taxon>Trypanosoma</taxon>
    </lineage>
</organism>
<proteinExistence type="predicted"/>
<evidence type="ECO:0000256" key="4">
    <source>
        <dbReference type="ARBA" id="ARBA00022622"/>
    </source>
</evidence>
<dbReference type="EMBL" id="QSBY01000006">
    <property type="protein sequence ID" value="RHW72110.1"/>
    <property type="molecule type" value="Genomic_DNA"/>
</dbReference>
<evidence type="ECO:0000313" key="15">
    <source>
        <dbReference type="EMBL" id="RHW72201.1"/>
    </source>
</evidence>
<dbReference type="InterPro" id="IPR019609">
    <property type="entry name" value="Variant_surf_glycoprt_trypan_C"/>
</dbReference>
<dbReference type="EMBL" id="QSBY01000006">
    <property type="protein sequence ID" value="RHW72295.1"/>
    <property type="molecule type" value="Genomic_DNA"/>
</dbReference>
<comment type="subcellular location">
    <subcellularLocation>
        <location evidence="2">Cell membrane</location>
        <topology evidence="2">Lipid-anchor</topology>
        <topology evidence="2">GPI-anchor</topology>
    </subcellularLocation>
</comment>
<evidence type="ECO:0000256" key="2">
    <source>
        <dbReference type="ARBA" id="ARBA00004609"/>
    </source>
</evidence>
<keyword evidence="4" id="KW-0336">GPI-anchor</keyword>
<name>A0A3L6L6E6_9TRYP</name>
<evidence type="ECO:0000313" key="13">
    <source>
        <dbReference type="EMBL" id="RHW72110.1"/>
    </source>
</evidence>
<evidence type="ECO:0000259" key="12">
    <source>
        <dbReference type="Pfam" id="PF13206"/>
    </source>
</evidence>
<dbReference type="Pfam" id="PF10659">
    <property type="entry name" value="Trypan_glycop_C"/>
    <property type="match status" value="1"/>
</dbReference>
<comment type="function">
    <text evidence="1">VSG forms a coat on the surface of the parasite. The trypanosome evades the immune response of the host by expressing a series of antigenically distinct VSGs from an estimated 1000 VSG genes.</text>
</comment>
<dbReference type="Proteomes" id="UP000266743">
    <property type="component" value="Chromosome 6"/>
</dbReference>
<evidence type="ECO:0000313" key="17">
    <source>
        <dbReference type="Proteomes" id="UP000266743"/>
    </source>
</evidence>
<dbReference type="EMBL" id="QSBY01000006">
    <property type="protein sequence ID" value="RHW72201.1"/>
    <property type="molecule type" value="Genomic_DNA"/>
</dbReference>
<evidence type="ECO:0000256" key="3">
    <source>
        <dbReference type="ARBA" id="ARBA00022475"/>
    </source>
</evidence>
<evidence type="ECO:0000256" key="9">
    <source>
        <dbReference type="SAM" id="MobiDB-lite"/>
    </source>
</evidence>
<dbReference type="InterPro" id="IPR025932">
    <property type="entry name" value="Trypano_VSG_B_N_dom"/>
</dbReference>
<dbReference type="GO" id="GO:0005886">
    <property type="term" value="C:plasma membrane"/>
    <property type="evidence" value="ECO:0007669"/>
    <property type="project" value="UniProtKB-SubCell"/>
</dbReference>
<feature type="region of interest" description="Disordered" evidence="9">
    <location>
        <begin position="85"/>
        <end position="106"/>
    </location>
</feature>
<dbReference type="GO" id="GO:0098552">
    <property type="term" value="C:side of membrane"/>
    <property type="evidence" value="ECO:0007669"/>
    <property type="project" value="UniProtKB-KW"/>
</dbReference>
<keyword evidence="5 10" id="KW-0732">Signal</keyword>
<accession>A0A3L6L6E6</accession>
<evidence type="ECO:0000256" key="5">
    <source>
        <dbReference type="ARBA" id="ARBA00022729"/>
    </source>
</evidence>
<dbReference type="Pfam" id="PF13206">
    <property type="entry name" value="VSG_B"/>
    <property type="match status" value="1"/>
</dbReference>
<evidence type="ECO:0000256" key="1">
    <source>
        <dbReference type="ARBA" id="ARBA00002523"/>
    </source>
</evidence>
<feature type="chain" id="PRO_5036083795" evidence="10">
    <location>
        <begin position="27"/>
        <end position="511"/>
    </location>
</feature>
<dbReference type="EMBL" id="QSBY01000006">
    <property type="protein sequence ID" value="RHW72182.1"/>
    <property type="molecule type" value="Genomic_DNA"/>
</dbReference>
<feature type="region of interest" description="Disordered" evidence="9">
    <location>
        <begin position="449"/>
        <end position="469"/>
    </location>
</feature>
<evidence type="ECO:0000256" key="8">
    <source>
        <dbReference type="ARBA" id="ARBA00023288"/>
    </source>
</evidence>
<evidence type="ECO:0000256" key="10">
    <source>
        <dbReference type="SAM" id="SignalP"/>
    </source>
</evidence>
<feature type="domain" description="Trypanosome variant surface glycoprotein B-type N-terminal" evidence="12">
    <location>
        <begin position="16"/>
        <end position="374"/>
    </location>
</feature>
<keyword evidence="8" id="KW-0449">Lipoprotein</keyword>
<keyword evidence="3" id="KW-1003">Cell membrane</keyword>
<gene>
    <name evidence="14" type="ORF">DPX39_060062400</name>
    <name evidence="13" type="ORF">DPX39_060068500</name>
    <name evidence="16" type="ORF">DPX39_060074500</name>
    <name evidence="15" type="ORF">DPX39_060080700</name>
</gene>
<reference evidence="14 17" key="1">
    <citation type="submission" date="2018-09" db="EMBL/GenBank/DDBJ databases">
        <title>whole genome sequence of T. equiperdum IVM-t1 strain.</title>
        <authorList>
            <person name="Suganuma K."/>
        </authorList>
    </citation>
    <scope>NUCLEOTIDE SEQUENCE [LARGE SCALE GENOMIC DNA]</scope>
    <source>
        <strain evidence="14 17">IVM-t1</strain>
    </source>
</reference>